<dbReference type="PANTHER" id="PTHR33361:SF2">
    <property type="entry name" value="DUF885 DOMAIN-CONTAINING PROTEIN"/>
    <property type="match status" value="1"/>
</dbReference>
<feature type="chain" id="PRO_5046639781" evidence="2">
    <location>
        <begin position="27"/>
        <end position="622"/>
    </location>
</feature>
<feature type="region of interest" description="Disordered" evidence="1">
    <location>
        <begin position="603"/>
        <end position="622"/>
    </location>
</feature>
<evidence type="ECO:0000313" key="3">
    <source>
        <dbReference type="EMBL" id="NRF65967.1"/>
    </source>
</evidence>
<dbReference type="RefSeq" id="WP_173120477.1">
    <property type="nucleotide sequence ID" value="NZ_JABRWJ010000001.1"/>
</dbReference>
<dbReference type="InterPro" id="IPR010281">
    <property type="entry name" value="DUF885"/>
</dbReference>
<evidence type="ECO:0000313" key="4">
    <source>
        <dbReference type="Proteomes" id="UP000737171"/>
    </source>
</evidence>
<evidence type="ECO:0000256" key="2">
    <source>
        <dbReference type="SAM" id="SignalP"/>
    </source>
</evidence>
<dbReference type="EMBL" id="JABRWJ010000001">
    <property type="protein sequence ID" value="NRF65967.1"/>
    <property type="molecule type" value="Genomic_DNA"/>
</dbReference>
<protein>
    <submittedName>
        <fullName evidence="3">DUF885 domain-containing protein</fullName>
    </submittedName>
</protein>
<keyword evidence="4" id="KW-1185">Reference proteome</keyword>
<dbReference type="Pfam" id="PF05960">
    <property type="entry name" value="DUF885"/>
    <property type="match status" value="1"/>
</dbReference>
<dbReference type="Proteomes" id="UP000737171">
    <property type="component" value="Unassembled WGS sequence"/>
</dbReference>
<comment type="caution">
    <text evidence="3">The sequence shown here is derived from an EMBL/GenBank/DDBJ whole genome shotgun (WGS) entry which is preliminary data.</text>
</comment>
<feature type="signal peptide" evidence="2">
    <location>
        <begin position="1"/>
        <end position="26"/>
    </location>
</feature>
<reference evidence="3 4" key="1">
    <citation type="submission" date="2020-05" db="EMBL/GenBank/DDBJ databases">
        <title>Aquincola sp. isolate from soil.</title>
        <authorList>
            <person name="Han J."/>
            <person name="Kim D.-U."/>
        </authorList>
    </citation>
    <scope>NUCLEOTIDE SEQUENCE [LARGE SCALE GENOMIC DNA]</scope>
    <source>
        <strain evidence="3 4">S2</strain>
    </source>
</reference>
<dbReference type="PANTHER" id="PTHR33361">
    <property type="entry name" value="GLR0591 PROTEIN"/>
    <property type="match status" value="1"/>
</dbReference>
<sequence length="622" mass="67991">MSITRLLAKAAIAVAWLLAAATPLTAAEPPPDRALAALFERTHQWQLQDDPESATFVGDTRYNDRLTERTPAAVARRKAQAAAVLAALQRFDARRLNTQDRISRALMIEQLQLDAQIDALYGALPFAGLGGWQVVGPQHGPQHELPALAKASPFRDARDYEHYLKRLAQVPGALDEQIAMLRAGMRSGWLPAAEAMAAVPAQFDPFTGPDIDANPLYAPFKSFPPAIAAPERARLEAAARSVLGQRVRPAFVALRRFLEAEYLPACRATLAASQLPGGMAYYELAVRQHTTTTQSARQVHETGLTEVARIAAEMDALIRRLGGSGPRADFIAALRADPRFRFSRGDEMLKAYRDIAKRVDAELPKLFAELPRLPYGIRGMEANAGDAAEHYTPGALDGSRAGFFEANVTSLATRPSFDLENTLLHEAVPGHHLQIARAQEIRGLPAFRRNGWYVAYGEGWALYAESLGPALGLYQDPHSRLGAYASEMLRACRLVVDTGLHAFGWTRAQAIRYLVDHTGYHVDYVASEVDRYLLQPGQALGYKLGELKIKALRAQAEAALGARFDLRRFHNALLDDGALPLTLLQSRIEEWIAGEQRAAGRTALAGQTVRRGGSATARGPGR</sequence>
<accession>A0ABX2EC72</accession>
<organism evidence="3 4">
    <name type="scientific">Pseudaquabacterium terrae</name>
    <dbReference type="NCBI Taxonomy" id="2732868"/>
    <lineage>
        <taxon>Bacteria</taxon>
        <taxon>Pseudomonadati</taxon>
        <taxon>Pseudomonadota</taxon>
        <taxon>Betaproteobacteria</taxon>
        <taxon>Burkholderiales</taxon>
        <taxon>Sphaerotilaceae</taxon>
        <taxon>Pseudaquabacterium</taxon>
    </lineage>
</organism>
<evidence type="ECO:0000256" key="1">
    <source>
        <dbReference type="SAM" id="MobiDB-lite"/>
    </source>
</evidence>
<proteinExistence type="predicted"/>
<keyword evidence="2" id="KW-0732">Signal</keyword>
<name>A0ABX2EC72_9BURK</name>
<gene>
    <name evidence="3" type="ORF">HLB44_03090</name>
</gene>